<accession>W2M0N7</accession>
<dbReference type="InterPro" id="IPR016197">
    <property type="entry name" value="Chromo-like_dom_sf"/>
</dbReference>
<reference evidence="2" key="1">
    <citation type="submission" date="2013-11" db="EMBL/GenBank/DDBJ databases">
        <title>The Genome Sequence of Phytophthora parasitica CHvinca01.</title>
        <authorList>
            <consortium name="The Broad Institute Genomics Platform"/>
            <person name="Russ C."/>
            <person name="Tyler B."/>
            <person name="Panabieres F."/>
            <person name="Shan W."/>
            <person name="Tripathy S."/>
            <person name="Grunwald N."/>
            <person name="Machado M."/>
            <person name="Johnson C.S."/>
            <person name="Arredondo F."/>
            <person name="Hong C."/>
            <person name="Coffey M."/>
            <person name="Young S.K."/>
            <person name="Zeng Q."/>
            <person name="Gargeya S."/>
            <person name="Fitzgerald M."/>
            <person name="Abouelleil A."/>
            <person name="Alvarado L."/>
            <person name="Chapman S.B."/>
            <person name="Gainer-Dewar J."/>
            <person name="Goldberg J."/>
            <person name="Griggs A."/>
            <person name="Gujja S."/>
            <person name="Hansen M."/>
            <person name="Howarth C."/>
            <person name="Imamovic A."/>
            <person name="Ireland A."/>
            <person name="Larimer J."/>
            <person name="McCowan C."/>
            <person name="Murphy C."/>
            <person name="Pearson M."/>
            <person name="Poon T.W."/>
            <person name="Priest M."/>
            <person name="Roberts A."/>
            <person name="Saif S."/>
            <person name="Shea T."/>
            <person name="Sykes S."/>
            <person name="Wortman J."/>
            <person name="Nusbaum C."/>
            <person name="Birren B."/>
        </authorList>
    </citation>
    <scope>NUCLEOTIDE SEQUENCE [LARGE SCALE GENOMIC DNA]</scope>
    <source>
        <strain evidence="2">CHvinca01</strain>
    </source>
</reference>
<feature type="domain" description="Chromo" evidence="1">
    <location>
        <begin position="159"/>
        <end position="217"/>
    </location>
</feature>
<dbReference type="Proteomes" id="UP000054423">
    <property type="component" value="Unassembled WGS sequence"/>
</dbReference>
<dbReference type="VEuPathDB" id="FungiDB:PPTG_24175"/>
<dbReference type="PROSITE" id="PS50013">
    <property type="entry name" value="CHROMO_2"/>
    <property type="match status" value="1"/>
</dbReference>
<sequence>MSPFVADIGYNPRSVSDLALQVHRGRSSSSVRFVEHQQAVLTQCRDALEKTQATMKFFHDRNRPTFRLQAGDQVLLDTSNLDFPHLGVTGKRKFAPRFIGPYPVLKSTTPDTYQIGLPPGLKLHDEFHISYLRPYQLDDNPHRLNDVPRLITREGHEGFQVQAIIAKRKRHNKIYYKVRWYGRDVADSWEPATNLTQAQGLIDMYEASLVGQRSTRRSRRSPPR</sequence>
<name>W2M0N7_PHYNI</name>
<dbReference type="CDD" id="cd00024">
    <property type="entry name" value="CD_CSD"/>
    <property type="match status" value="1"/>
</dbReference>
<evidence type="ECO:0000259" key="1">
    <source>
        <dbReference type="PROSITE" id="PS50013"/>
    </source>
</evidence>
<dbReference type="AlphaFoldDB" id="W2M0N7"/>
<dbReference type="EMBL" id="KI677269">
    <property type="protein sequence ID" value="ETM03232.1"/>
    <property type="molecule type" value="Genomic_DNA"/>
</dbReference>
<evidence type="ECO:0000313" key="2">
    <source>
        <dbReference type="EMBL" id="ETM03232.1"/>
    </source>
</evidence>
<dbReference type="SUPFAM" id="SSF54160">
    <property type="entry name" value="Chromo domain-like"/>
    <property type="match status" value="1"/>
</dbReference>
<dbReference type="Gene3D" id="2.40.50.40">
    <property type="match status" value="1"/>
</dbReference>
<dbReference type="Pfam" id="PF24626">
    <property type="entry name" value="SH3_Tf2-1"/>
    <property type="match status" value="1"/>
</dbReference>
<dbReference type="OrthoDB" id="162055at2759"/>
<dbReference type="InterPro" id="IPR000953">
    <property type="entry name" value="Chromo/chromo_shadow_dom"/>
</dbReference>
<proteinExistence type="predicted"/>
<dbReference type="InterPro" id="IPR023780">
    <property type="entry name" value="Chromo_domain"/>
</dbReference>
<dbReference type="Pfam" id="PF00385">
    <property type="entry name" value="Chromo"/>
    <property type="match status" value="1"/>
</dbReference>
<dbReference type="InterPro" id="IPR056924">
    <property type="entry name" value="SH3_Tf2-1"/>
</dbReference>
<protein>
    <recommendedName>
        <fullName evidence="1">Chromo domain-containing protein</fullName>
    </recommendedName>
</protein>
<dbReference type="SMART" id="SM00298">
    <property type="entry name" value="CHROMO"/>
    <property type="match status" value="1"/>
</dbReference>
<gene>
    <name evidence="2" type="ORF">L917_00522</name>
</gene>
<organism evidence="2">
    <name type="scientific">Phytophthora nicotianae</name>
    <name type="common">Potato buckeye rot agent</name>
    <name type="synonym">Phytophthora parasitica</name>
    <dbReference type="NCBI Taxonomy" id="4792"/>
    <lineage>
        <taxon>Eukaryota</taxon>
        <taxon>Sar</taxon>
        <taxon>Stramenopiles</taxon>
        <taxon>Oomycota</taxon>
        <taxon>Peronosporomycetes</taxon>
        <taxon>Peronosporales</taxon>
        <taxon>Peronosporaceae</taxon>
        <taxon>Phytophthora</taxon>
    </lineage>
</organism>